<keyword evidence="7" id="KW-0249">Electron transport</keyword>
<dbReference type="PROSITE" id="PS00191">
    <property type="entry name" value="CYTOCHROME_B5_1"/>
    <property type="match status" value="1"/>
</dbReference>
<keyword evidence="2" id="KW-0813">Transport</keyword>
<evidence type="ECO:0000256" key="3">
    <source>
        <dbReference type="ARBA" id="ARBA00022617"/>
    </source>
</evidence>
<evidence type="ECO:0000256" key="9">
    <source>
        <dbReference type="ARBA" id="ARBA00023004"/>
    </source>
</evidence>
<evidence type="ECO:0000256" key="2">
    <source>
        <dbReference type="ARBA" id="ARBA00022448"/>
    </source>
</evidence>
<dbReference type="GO" id="GO:0046872">
    <property type="term" value="F:metal ion binding"/>
    <property type="evidence" value="ECO:0007669"/>
    <property type="project" value="UniProtKB-UniRule"/>
</dbReference>
<keyword evidence="5 12" id="KW-0479">Metal-binding</keyword>
<keyword evidence="10 12" id="KW-0472">Membrane</keyword>
<proteinExistence type="inferred from homology"/>
<dbReference type="Pfam" id="PF00173">
    <property type="entry name" value="Cyt-b5"/>
    <property type="match status" value="2"/>
</dbReference>
<dbReference type="PRINTS" id="PR00363">
    <property type="entry name" value="CYTOCHROMEB5"/>
</dbReference>
<dbReference type="GO" id="GO:0020037">
    <property type="term" value="F:heme binding"/>
    <property type="evidence" value="ECO:0007669"/>
    <property type="project" value="UniProtKB-UniRule"/>
</dbReference>
<dbReference type="InterPro" id="IPR001199">
    <property type="entry name" value="Cyt_B5-like_heme/steroid-bd"/>
</dbReference>
<dbReference type="EMBL" id="PNBA02000022">
    <property type="protein sequence ID" value="KAG6386365.1"/>
    <property type="molecule type" value="Genomic_DNA"/>
</dbReference>
<protein>
    <recommendedName>
        <fullName evidence="13">Cytochrome b5 heme-binding domain-containing protein</fullName>
    </recommendedName>
</protein>
<dbReference type="PROSITE" id="PS50255">
    <property type="entry name" value="CYTOCHROME_B5_2"/>
    <property type="match status" value="1"/>
</dbReference>
<keyword evidence="3 12" id="KW-0349">Heme</keyword>
<reference evidence="14" key="1">
    <citation type="submission" date="2018-01" db="EMBL/GenBank/DDBJ databases">
        <authorList>
            <person name="Mao J.F."/>
        </authorList>
    </citation>
    <scope>NUCLEOTIDE SEQUENCE</scope>
    <source>
        <strain evidence="14">Huo1</strain>
        <tissue evidence="14">Leaf</tissue>
    </source>
</reference>
<evidence type="ECO:0000256" key="6">
    <source>
        <dbReference type="ARBA" id="ARBA00022824"/>
    </source>
</evidence>
<keyword evidence="8 12" id="KW-1133">Transmembrane helix</keyword>
<comment type="caution">
    <text evidence="14">The sequence shown here is derived from an EMBL/GenBank/DDBJ whole genome shotgun (WGS) entry which is preliminary data.</text>
</comment>
<evidence type="ECO:0000256" key="5">
    <source>
        <dbReference type="ARBA" id="ARBA00022723"/>
    </source>
</evidence>
<dbReference type="InterPro" id="IPR018506">
    <property type="entry name" value="Cyt_B5_heme-BS"/>
</dbReference>
<evidence type="ECO:0000256" key="10">
    <source>
        <dbReference type="ARBA" id="ARBA00023136"/>
    </source>
</evidence>
<sequence>MEEKVLSFEEVSKHNTTGDCWVVIHGKVIFFSLFLLKYSWRNMSFVFLGSKLLDFTRIRYGPCPWEQGWRRVYDVTRFLDEHPGGDEVLLNASSGMDATVEFEDVSHTDYARELMKDFLIGKIDENTLPNMQKKFTRHDASLSNDSSSHLLLYTAPLFVLAFAFLLRYYNYNNNNNY</sequence>
<organism evidence="14">
    <name type="scientific">Salvia splendens</name>
    <name type="common">Scarlet sage</name>
    <dbReference type="NCBI Taxonomy" id="180675"/>
    <lineage>
        <taxon>Eukaryota</taxon>
        <taxon>Viridiplantae</taxon>
        <taxon>Streptophyta</taxon>
        <taxon>Embryophyta</taxon>
        <taxon>Tracheophyta</taxon>
        <taxon>Spermatophyta</taxon>
        <taxon>Magnoliopsida</taxon>
        <taxon>eudicotyledons</taxon>
        <taxon>Gunneridae</taxon>
        <taxon>Pentapetalae</taxon>
        <taxon>asterids</taxon>
        <taxon>lamiids</taxon>
        <taxon>Lamiales</taxon>
        <taxon>Lamiaceae</taxon>
        <taxon>Nepetoideae</taxon>
        <taxon>Mentheae</taxon>
        <taxon>Salviinae</taxon>
        <taxon>Salvia</taxon>
        <taxon>Salvia subgen. Calosphace</taxon>
        <taxon>core Calosphace</taxon>
    </lineage>
</organism>
<comment type="subcellular location">
    <subcellularLocation>
        <location evidence="1">Endoplasmic reticulum membrane</location>
        <topology evidence="1">Single-pass membrane protein</topology>
        <orientation evidence="1">Cytoplasmic side</orientation>
    </subcellularLocation>
</comment>
<accession>A0A8X8W1K9</accession>
<evidence type="ECO:0000256" key="8">
    <source>
        <dbReference type="ARBA" id="ARBA00022989"/>
    </source>
</evidence>
<feature type="domain" description="Cytochrome b5 heme-binding" evidence="13">
    <location>
        <begin position="3"/>
        <end position="124"/>
    </location>
</feature>
<dbReference type="AlphaFoldDB" id="A0A8X8W1K9"/>
<dbReference type="GO" id="GO:0005789">
    <property type="term" value="C:endoplasmic reticulum membrane"/>
    <property type="evidence" value="ECO:0007669"/>
    <property type="project" value="UniProtKB-SubCell"/>
</dbReference>
<dbReference type="SMART" id="SM01117">
    <property type="entry name" value="Cyt-b5"/>
    <property type="match status" value="1"/>
</dbReference>
<evidence type="ECO:0000259" key="13">
    <source>
        <dbReference type="PROSITE" id="PS50255"/>
    </source>
</evidence>
<dbReference type="Proteomes" id="UP000298416">
    <property type="component" value="Unassembled WGS sequence"/>
</dbReference>
<evidence type="ECO:0000256" key="4">
    <source>
        <dbReference type="ARBA" id="ARBA00022692"/>
    </source>
</evidence>
<name>A0A8X8W1K9_SALSN</name>
<keyword evidence="15" id="KW-1185">Reference proteome</keyword>
<comment type="caution">
    <text evidence="12">Lacks conserved residue(s) required for the propagation of feature annotation.</text>
</comment>
<evidence type="ECO:0000313" key="14">
    <source>
        <dbReference type="EMBL" id="KAG6386365.1"/>
    </source>
</evidence>
<feature type="transmembrane region" description="Helical" evidence="12">
    <location>
        <begin position="150"/>
        <end position="169"/>
    </location>
</feature>
<evidence type="ECO:0000256" key="7">
    <source>
        <dbReference type="ARBA" id="ARBA00022982"/>
    </source>
</evidence>
<evidence type="ECO:0000256" key="11">
    <source>
        <dbReference type="ARBA" id="ARBA00038168"/>
    </source>
</evidence>
<keyword evidence="4 12" id="KW-0812">Transmembrane</keyword>
<dbReference type="Gene3D" id="3.10.120.10">
    <property type="entry name" value="Cytochrome b5-like heme/steroid binding domain"/>
    <property type="match status" value="1"/>
</dbReference>
<gene>
    <name evidence="14" type="ORF">SASPL_155264</name>
</gene>
<dbReference type="PANTHER" id="PTHR19359">
    <property type="entry name" value="CYTOCHROME B5"/>
    <property type="match status" value="1"/>
</dbReference>
<feature type="transmembrane region" description="Helical" evidence="12">
    <location>
        <begin position="20"/>
        <end position="40"/>
    </location>
</feature>
<keyword evidence="9 12" id="KW-0408">Iron</keyword>
<evidence type="ECO:0000256" key="12">
    <source>
        <dbReference type="RuleBase" id="RU362121"/>
    </source>
</evidence>
<evidence type="ECO:0000313" key="15">
    <source>
        <dbReference type="Proteomes" id="UP000298416"/>
    </source>
</evidence>
<keyword evidence="6" id="KW-0256">Endoplasmic reticulum</keyword>
<dbReference type="InterPro" id="IPR050668">
    <property type="entry name" value="Cytochrome_b5"/>
</dbReference>
<comment type="similarity">
    <text evidence="11 12">Belongs to the cytochrome b5 family.</text>
</comment>
<dbReference type="InterPro" id="IPR036400">
    <property type="entry name" value="Cyt_B5-like_heme/steroid_sf"/>
</dbReference>
<dbReference type="PANTHER" id="PTHR19359:SF129">
    <property type="entry name" value="CYTOCHROME B5 ISOFORM B"/>
    <property type="match status" value="1"/>
</dbReference>
<dbReference type="SUPFAM" id="SSF55856">
    <property type="entry name" value="Cytochrome b5-like heme/steroid binding domain"/>
    <property type="match status" value="2"/>
</dbReference>
<reference evidence="14" key="2">
    <citation type="submission" date="2020-08" db="EMBL/GenBank/DDBJ databases">
        <title>Plant Genome Project.</title>
        <authorList>
            <person name="Zhang R.-G."/>
        </authorList>
    </citation>
    <scope>NUCLEOTIDE SEQUENCE</scope>
    <source>
        <strain evidence="14">Huo1</strain>
        <tissue evidence="14">Leaf</tissue>
    </source>
</reference>
<evidence type="ECO:0000256" key="1">
    <source>
        <dbReference type="ARBA" id="ARBA00004131"/>
    </source>
</evidence>